<keyword evidence="1" id="KW-1133">Transmembrane helix</keyword>
<keyword evidence="1" id="KW-0812">Transmembrane</keyword>
<dbReference type="InterPro" id="IPR016747">
    <property type="entry name" value="Phosphotransbutyrylase"/>
</dbReference>
<dbReference type="Pfam" id="PF04892">
    <property type="entry name" value="VanZ"/>
    <property type="match status" value="1"/>
</dbReference>
<dbReference type="EMBL" id="VIRV01000015">
    <property type="protein sequence ID" value="MBY0759427.1"/>
    <property type="molecule type" value="Genomic_DNA"/>
</dbReference>
<dbReference type="InterPro" id="IPR006976">
    <property type="entry name" value="VanZ-like"/>
</dbReference>
<name>A0ABS7L8Y0_9FIRM</name>
<evidence type="ECO:0000259" key="2">
    <source>
        <dbReference type="Pfam" id="PF04892"/>
    </source>
</evidence>
<dbReference type="Proteomes" id="UP000779049">
    <property type="component" value="Unassembled WGS sequence"/>
</dbReference>
<accession>A0ABS7L8Y0</accession>
<sequence>MHSDKDWKETNMKKWRNIWAALAVVWMAVIFAFSAKTAGESSKDSLLVGKMIGEIFVSDFESWTKERQDTFAEAIEYPVRKAAHGTEYAILGFLLFQTIRSGTKTTLGKTGIYAWGIGTCYAAGDEFHQLFVPGRGAMITDVLIDSGGVLAGVAVAALTWRLWNRKKKEKTWK</sequence>
<dbReference type="PIRSF" id="PIRSF019083">
    <property type="entry name" value="UCP019083_VanZ"/>
    <property type="match status" value="1"/>
</dbReference>
<keyword evidence="1" id="KW-0472">Membrane</keyword>
<comment type="caution">
    <text evidence="3">The sequence shown here is derived from an EMBL/GenBank/DDBJ whole genome shotgun (WGS) entry which is preliminary data.</text>
</comment>
<dbReference type="NCBIfam" id="NF037970">
    <property type="entry name" value="vanZ_1"/>
    <property type="match status" value="1"/>
</dbReference>
<reference evidence="3 4" key="1">
    <citation type="journal article" date="2020" name="New Microbes New Infect">
        <title>Sellimonas caecigallum sp. nov., description and genome sequence of a new member of the Sellimonas genus isolated from the cecum of feral chicken.</title>
        <authorList>
            <person name="Wongkuna S."/>
            <person name="Ghimire S."/>
            <person name="Antony L."/>
            <person name="Chankhamhaengdecha S."/>
            <person name="Janvilisri T."/>
            <person name="Scaria J."/>
        </authorList>
    </citation>
    <scope>NUCLEOTIDE SEQUENCE [LARGE SCALE GENOMIC DNA]</scope>
    <source>
        <strain evidence="3 4">SW451</strain>
    </source>
</reference>
<organism evidence="3 4">
    <name type="scientific">Sellimonas caecigallum</name>
    <dbReference type="NCBI Taxonomy" id="2592333"/>
    <lineage>
        <taxon>Bacteria</taxon>
        <taxon>Bacillati</taxon>
        <taxon>Bacillota</taxon>
        <taxon>Clostridia</taxon>
        <taxon>Lachnospirales</taxon>
        <taxon>Lachnospiraceae</taxon>
        <taxon>Sellimonas</taxon>
    </lineage>
</organism>
<protein>
    <submittedName>
        <fullName evidence="3">VanZ family protein</fullName>
    </submittedName>
</protein>
<feature type="transmembrane region" description="Helical" evidence="1">
    <location>
        <begin position="18"/>
        <end position="35"/>
    </location>
</feature>
<evidence type="ECO:0000313" key="4">
    <source>
        <dbReference type="Proteomes" id="UP000779049"/>
    </source>
</evidence>
<feature type="domain" description="VanZ-like" evidence="2">
    <location>
        <begin position="20"/>
        <end position="158"/>
    </location>
</feature>
<evidence type="ECO:0000256" key="1">
    <source>
        <dbReference type="SAM" id="Phobius"/>
    </source>
</evidence>
<keyword evidence="4" id="KW-1185">Reference proteome</keyword>
<gene>
    <name evidence="3" type="ORF">FLB61_10080</name>
</gene>
<proteinExistence type="predicted"/>
<evidence type="ECO:0000313" key="3">
    <source>
        <dbReference type="EMBL" id="MBY0759427.1"/>
    </source>
</evidence>
<feature type="transmembrane region" description="Helical" evidence="1">
    <location>
        <begin position="142"/>
        <end position="163"/>
    </location>
</feature>